<feature type="modified residue" description="N6-(pyridoxal phosphate)lysine" evidence="12">
    <location>
        <position position="228"/>
    </location>
</feature>
<dbReference type="InterPro" id="IPR015422">
    <property type="entry name" value="PyrdxlP-dep_Trfase_small"/>
</dbReference>
<comment type="similarity">
    <text evidence="4 12">Belongs to the class-II pyridoxal-phosphate-dependent aminotransferase family. Histidinol-phosphate aminotransferase subfamily.</text>
</comment>
<organism evidence="14 15">
    <name type="scientific">Blattabacterium punctulatus CPU2</name>
    <dbReference type="NCBI Taxonomy" id="1457032"/>
    <lineage>
        <taxon>Bacteria</taxon>
        <taxon>Pseudomonadati</taxon>
        <taxon>Bacteroidota</taxon>
        <taxon>Flavobacteriia</taxon>
        <taxon>Flavobacteriales</taxon>
        <taxon>Blattabacteriaceae</taxon>
        <taxon>Blattabacterium</taxon>
    </lineage>
</organism>
<evidence type="ECO:0000256" key="3">
    <source>
        <dbReference type="ARBA" id="ARBA00005189"/>
    </source>
</evidence>
<evidence type="ECO:0000256" key="8">
    <source>
        <dbReference type="ARBA" id="ARBA00022679"/>
    </source>
</evidence>
<gene>
    <name evidence="12 14" type="primary">hisC</name>
    <name evidence="14" type="ORF">CPU2_197</name>
</gene>
<comment type="cofactor">
    <cofactor evidence="1 12">
        <name>pyridoxal 5'-phosphate</name>
        <dbReference type="ChEBI" id="CHEBI:597326"/>
    </cofactor>
</comment>
<evidence type="ECO:0000256" key="7">
    <source>
        <dbReference type="ARBA" id="ARBA00022605"/>
    </source>
</evidence>
<evidence type="ECO:0000256" key="10">
    <source>
        <dbReference type="ARBA" id="ARBA00023102"/>
    </source>
</evidence>
<comment type="subunit">
    <text evidence="5 12">Homodimer.</text>
</comment>
<dbReference type="Pfam" id="PF00155">
    <property type="entry name" value="Aminotran_1_2"/>
    <property type="match status" value="1"/>
</dbReference>
<dbReference type="InterPro" id="IPR015421">
    <property type="entry name" value="PyrdxlP-dep_Trfase_major"/>
</dbReference>
<dbReference type="Gene3D" id="3.90.1150.10">
    <property type="entry name" value="Aspartate Aminotransferase, domain 1"/>
    <property type="match status" value="1"/>
</dbReference>
<proteinExistence type="inferred from homology"/>
<dbReference type="InterPro" id="IPR005861">
    <property type="entry name" value="HisP_aminotrans"/>
</dbReference>
<dbReference type="PANTHER" id="PTHR42885:SF2">
    <property type="entry name" value="HISTIDINOL-PHOSPHATE AMINOTRANSFERASE"/>
    <property type="match status" value="1"/>
</dbReference>
<comment type="pathway">
    <text evidence="2 12">Amino-acid biosynthesis; L-histidine biosynthesis; L-histidine from 5-phospho-alpha-D-ribose 1-diphosphate: step 7/9.</text>
</comment>
<dbReference type="Gene3D" id="3.40.640.10">
    <property type="entry name" value="Type I PLP-dependent aspartate aminotransferase-like (Major domain)"/>
    <property type="match status" value="1"/>
</dbReference>
<dbReference type="SUPFAM" id="SSF53383">
    <property type="entry name" value="PLP-dependent transferases"/>
    <property type="match status" value="1"/>
</dbReference>
<dbReference type="InterPro" id="IPR004839">
    <property type="entry name" value="Aminotransferase_I/II_large"/>
</dbReference>
<protein>
    <recommendedName>
        <fullName evidence="12">Histidinol-phosphate aminotransferase</fullName>
        <ecNumber evidence="12">2.6.1.9</ecNumber>
    </recommendedName>
    <alternativeName>
        <fullName evidence="12">Imidazole acetol-phosphate transaminase</fullName>
    </alternativeName>
</protein>
<dbReference type="HAMAP" id="MF_01023">
    <property type="entry name" value="HisC_aminotrans_2"/>
    <property type="match status" value="1"/>
</dbReference>
<dbReference type="GO" id="GO:0030170">
    <property type="term" value="F:pyridoxal phosphate binding"/>
    <property type="evidence" value="ECO:0007669"/>
    <property type="project" value="InterPro"/>
</dbReference>
<reference evidence="14 15" key="1">
    <citation type="submission" date="2014-06" db="EMBL/GenBank/DDBJ databases">
        <title>Genome sequence of the intracellular symbiont Blattabacterium cuenoti, strain CPU2 from the wood feeding cockroach Cryptocercus punctulatus.</title>
        <authorList>
            <person name="Kinjo Y."/>
            <person name="Ohkuma M."/>
            <person name="Tokuda G."/>
        </authorList>
    </citation>
    <scope>NUCLEOTIDE SEQUENCE [LARGE SCALE GENOMIC DNA]</scope>
    <source>
        <strain evidence="14 15">CPU2</strain>
    </source>
</reference>
<sequence>MNIECECMNRDDFSNFNLNSLIRDNILKIDPYLSAREEYSYQEKNSIFLDANENSFGSPLSFSNSYNRYPDPLQKELKRKISEIKKISSSKIFLGNGSDEIIDLIYRIFSRPNTDNVIIFPPTYGMYEVIGKIHGVDIVKVFLTEEEYQLNLKKIKKAVNPYSRIIFICSPNNPTGNDIKKEDIENIIKKFSGIVVLDEAYIDFSEKKSFSLEIEKYPNLIILQTLSKSWGLAGLRIGIAISSEEIIQWMNKVKFPYNVSQISQKIAIQALNNKDLFFYHLKNILSERKYMEDSLTEIPIIDKVYPSSSNFILVKISFSSKNLYQYLVDKNIIVRDQSKIILCNECLRITVGTHEENEYLIDQIKKYSEKCS</sequence>
<keyword evidence="7 12" id="KW-0028">Amino-acid biosynthesis</keyword>
<keyword evidence="8 12" id="KW-0808">Transferase</keyword>
<feature type="domain" description="Aminotransferase class I/classII large" evidence="13">
    <location>
        <begin position="63"/>
        <end position="364"/>
    </location>
</feature>
<evidence type="ECO:0000256" key="11">
    <source>
        <dbReference type="ARBA" id="ARBA00047481"/>
    </source>
</evidence>
<dbReference type="EC" id="2.6.1.9" evidence="12"/>
<dbReference type="GO" id="GO:0004400">
    <property type="term" value="F:histidinol-phosphate transaminase activity"/>
    <property type="evidence" value="ECO:0007669"/>
    <property type="project" value="UniProtKB-UniRule"/>
</dbReference>
<dbReference type="PANTHER" id="PTHR42885">
    <property type="entry name" value="HISTIDINOL-PHOSPHATE AMINOTRANSFERASE-RELATED"/>
    <property type="match status" value="1"/>
</dbReference>
<evidence type="ECO:0000256" key="12">
    <source>
        <dbReference type="HAMAP-Rule" id="MF_01023"/>
    </source>
</evidence>
<accession>A0AAD1CLF3</accession>
<dbReference type="RefSeq" id="WP_235611973.1">
    <property type="nucleotide sequence ID" value="NZ_AP014610.1"/>
</dbReference>
<dbReference type="GeneID" id="66556873"/>
<evidence type="ECO:0000256" key="4">
    <source>
        <dbReference type="ARBA" id="ARBA00007970"/>
    </source>
</evidence>
<comment type="catalytic activity">
    <reaction evidence="11 12">
        <text>L-histidinol phosphate + 2-oxoglutarate = 3-(imidazol-4-yl)-2-oxopropyl phosphate + L-glutamate</text>
        <dbReference type="Rhea" id="RHEA:23744"/>
        <dbReference type="ChEBI" id="CHEBI:16810"/>
        <dbReference type="ChEBI" id="CHEBI:29985"/>
        <dbReference type="ChEBI" id="CHEBI:57766"/>
        <dbReference type="ChEBI" id="CHEBI:57980"/>
        <dbReference type="EC" id="2.6.1.9"/>
    </reaction>
</comment>
<evidence type="ECO:0000313" key="14">
    <source>
        <dbReference type="EMBL" id="BBA17706.1"/>
    </source>
</evidence>
<evidence type="ECO:0000256" key="6">
    <source>
        <dbReference type="ARBA" id="ARBA00022576"/>
    </source>
</evidence>
<dbReference type="PROSITE" id="PS00599">
    <property type="entry name" value="AA_TRANSFER_CLASS_2"/>
    <property type="match status" value="1"/>
</dbReference>
<name>A0AAD1CLF3_9FLAO</name>
<dbReference type="AlphaFoldDB" id="A0AAD1CLF3"/>
<keyword evidence="6 12" id="KW-0032">Aminotransferase</keyword>
<dbReference type="Proteomes" id="UP000262607">
    <property type="component" value="Chromosome"/>
</dbReference>
<comment type="pathway">
    <text evidence="3">Lipid metabolism.</text>
</comment>
<evidence type="ECO:0000256" key="5">
    <source>
        <dbReference type="ARBA" id="ARBA00011738"/>
    </source>
</evidence>
<dbReference type="InterPro" id="IPR001917">
    <property type="entry name" value="Aminotrans_II_pyridoxalP_BS"/>
</dbReference>
<evidence type="ECO:0000259" key="13">
    <source>
        <dbReference type="Pfam" id="PF00155"/>
    </source>
</evidence>
<evidence type="ECO:0000256" key="9">
    <source>
        <dbReference type="ARBA" id="ARBA00022898"/>
    </source>
</evidence>
<keyword evidence="9 12" id="KW-0663">Pyridoxal phosphate</keyword>
<dbReference type="CDD" id="cd00609">
    <property type="entry name" value="AAT_like"/>
    <property type="match status" value="1"/>
</dbReference>
<dbReference type="NCBIfam" id="TIGR01141">
    <property type="entry name" value="hisC"/>
    <property type="match status" value="1"/>
</dbReference>
<evidence type="ECO:0000256" key="2">
    <source>
        <dbReference type="ARBA" id="ARBA00005011"/>
    </source>
</evidence>
<dbReference type="InterPro" id="IPR015424">
    <property type="entry name" value="PyrdxlP-dep_Trfase"/>
</dbReference>
<dbReference type="EMBL" id="AP014610">
    <property type="protein sequence ID" value="BBA17706.1"/>
    <property type="molecule type" value="Genomic_DNA"/>
</dbReference>
<keyword evidence="10 12" id="KW-0368">Histidine biosynthesis</keyword>
<dbReference type="GO" id="GO:0000105">
    <property type="term" value="P:L-histidine biosynthetic process"/>
    <property type="evidence" value="ECO:0007669"/>
    <property type="project" value="UniProtKB-UniRule"/>
</dbReference>
<evidence type="ECO:0000256" key="1">
    <source>
        <dbReference type="ARBA" id="ARBA00001933"/>
    </source>
</evidence>
<evidence type="ECO:0000313" key="15">
    <source>
        <dbReference type="Proteomes" id="UP000262607"/>
    </source>
</evidence>